<reference evidence="2" key="1">
    <citation type="submission" date="2020-09" db="EMBL/GenBank/DDBJ databases">
        <authorList>
            <person name="Kim M.K."/>
        </authorList>
    </citation>
    <scope>NUCLEOTIDE SEQUENCE</scope>
    <source>
        <strain evidence="2">BT702</strain>
    </source>
</reference>
<sequence length="82" mass="9038">MPSHKTKQKVTKKLPAELSTQQWKQLKPLLPVPKKQVDGPGRTPLDLREVINAILYVMRSGCSFIRLGSQSEGLDLAGGQAK</sequence>
<dbReference type="InterPro" id="IPR025161">
    <property type="entry name" value="IS402-like_dom"/>
</dbReference>
<feature type="domain" description="Insertion element IS402-like" evidence="1">
    <location>
        <begin position="18"/>
        <end position="67"/>
    </location>
</feature>
<dbReference type="RefSeq" id="WP_190887693.1">
    <property type="nucleotide sequence ID" value="NZ_JACWZY010000010.1"/>
</dbReference>
<evidence type="ECO:0000313" key="2">
    <source>
        <dbReference type="EMBL" id="MBD2701843.1"/>
    </source>
</evidence>
<comment type="caution">
    <text evidence="2">The sequence shown here is derived from an EMBL/GenBank/DDBJ whole genome shotgun (WGS) entry which is preliminary data.</text>
</comment>
<dbReference type="Pfam" id="PF13340">
    <property type="entry name" value="DUF4096"/>
    <property type="match status" value="1"/>
</dbReference>
<proteinExistence type="predicted"/>
<dbReference type="AlphaFoldDB" id="A0A926XW77"/>
<protein>
    <submittedName>
        <fullName evidence="2">Transposase</fullName>
    </submittedName>
</protein>
<name>A0A926XW77_9BACT</name>
<evidence type="ECO:0000259" key="1">
    <source>
        <dbReference type="Pfam" id="PF13340"/>
    </source>
</evidence>
<organism evidence="2 3">
    <name type="scientific">Spirosoma profusum</name>
    <dbReference type="NCBI Taxonomy" id="2771354"/>
    <lineage>
        <taxon>Bacteria</taxon>
        <taxon>Pseudomonadati</taxon>
        <taxon>Bacteroidota</taxon>
        <taxon>Cytophagia</taxon>
        <taxon>Cytophagales</taxon>
        <taxon>Cytophagaceae</taxon>
        <taxon>Spirosoma</taxon>
    </lineage>
</organism>
<dbReference type="EMBL" id="JACWZY010000010">
    <property type="protein sequence ID" value="MBD2701843.1"/>
    <property type="molecule type" value="Genomic_DNA"/>
</dbReference>
<accession>A0A926XW77</accession>
<dbReference type="Proteomes" id="UP000598820">
    <property type="component" value="Unassembled WGS sequence"/>
</dbReference>
<gene>
    <name evidence="2" type="ORF">IC229_14420</name>
</gene>
<evidence type="ECO:0000313" key="3">
    <source>
        <dbReference type="Proteomes" id="UP000598820"/>
    </source>
</evidence>
<keyword evidence="3" id="KW-1185">Reference proteome</keyword>